<dbReference type="EC" id="3.5.2.6" evidence="6"/>
<evidence type="ECO:0000256" key="10">
    <source>
        <dbReference type="ARBA" id="ARBA00022801"/>
    </source>
</evidence>
<keyword evidence="13" id="KW-0812">Transmembrane</keyword>
<keyword evidence="10" id="KW-0378">Hydrolase</keyword>
<dbReference type="EMBL" id="CP042434">
    <property type="protein sequence ID" value="QEC71373.1"/>
    <property type="molecule type" value="Genomic_DNA"/>
</dbReference>
<evidence type="ECO:0000256" key="11">
    <source>
        <dbReference type="ARBA" id="ARBA00022833"/>
    </source>
</evidence>
<evidence type="ECO:0000313" key="16">
    <source>
        <dbReference type="Proteomes" id="UP000321291"/>
    </source>
</evidence>
<evidence type="ECO:0000256" key="3">
    <source>
        <dbReference type="ARBA" id="ARBA00004418"/>
    </source>
</evidence>
<dbReference type="GO" id="GO:0017001">
    <property type="term" value="P:antibiotic catabolic process"/>
    <property type="evidence" value="ECO:0007669"/>
    <property type="project" value="InterPro"/>
</dbReference>
<feature type="domain" description="Metallo-beta-lactamase" evidence="14">
    <location>
        <begin position="77"/>
        <end position="247"/>
    </location>
</feature>
<evidence type="ECO:0000256" key="1">
    <source>
        <dbReference type="ARBA" id="ARBA00001526"/>
    </source>
</evidence>
<evidence type="ECO:0000256" key="6">
    <source>
        <dbReference type="ARBA" id="ARBA00012865"/>
    </source>
</evidence>
<dbReference type="RefSeq" id="WP_146780697.1">
    <property type="nucleotide sequence ID" value="NZ_CP042434.1"/>
</dbReference>
<dbReference type="OrthoDB" id="9769598at2"/>
<evidence type="ECO:0000256" key="7">
    <source>
        <dbReference type="ARBA" id="ARBA00022723"/>
    </source>
</evidence>
<dbReference type="InterPro" id="IPR001279">
    <property type="entry name" value="Metallo-B-lactamas"/>
</dbReference>
<comment type="subunit">
    <text evidence="5">Monomer.</text>
</comment>
<comment type="similarity">
    <text evidence="4">Belongs to the metallo-beta-lactamase superfamily. Class-B beta-lactamase family.</text>
</comment>
<dbReference type="SUPFAM" id="SSF56281">
    <property type="entry name" value="Metallo-hydrolase/oxidoreductase"/>
    <property type="match status" value="1"/>
</dbReference>
<evidence type="ECO:0000259" key="14">
    <source>
        <dbReference type="SMART" id="SM00849"/>
    </source>
</evidence>
<dbReference type="PROSITE" id="PS00744">
    <property type="entry name" value="BETA_LACTAMASE_B_2"/>
    <property type="match status" value="1"/>
</dbReference>
<evidence type="ECO:0000256" key="5">
    <source>
        <dbReference type="ARBA" id="ARBA00011245"/>
    </source>
</evidence>
<dbReference type="AlphaFoldDB" id="A0A5B8VJL4"/>
<dbReference type="InterPro" id="IPR001018">
    <property type="entry name" value="Beta-lactamase_class-B_CS"/>
</dbReference>
<evidence type="ECO:0000256" key="13">
    <source>
        <dbReference type="SAM" id="Phobius"/>
    </source>
</evidence>
<organism evidence="15 16">
    <name type="scientific">Arachidicoccus ginsenosidivorans</name>
    <dbReference type="NCBI Taxonomy" id="496057"/>
    <lineage>
        <taxon>Bacteria</taxon>
        <taxon>Pseudomonadati</taxon>
        <taxon>Bacteroidota</taxon>
        <taxon>Chitinophagia</taxon>
        <taxon>Chitinophagales</taxon>
        <taxon>Chitinophagaceae</taxon>
        <taxon>Arachidicoccus</taxon>
    </lineage>
</organism>
<dbReference type="NCBIfam" id="NF012229">
    <property type="entry name" value="bla_class_B_core"/>
    <property type="match status" value="1"/>
</dbReference>
<accession>A0A5B8VJL4</accession>
<keyword evidence="12" id="KW-0046">Antibiotic resistance</keyword>
<dbReference type="GO" id="GO:0008800">
    <property type="term" value="F:beta-lactamase activity"/>
    <property type="evidence" value="ECO:0007669"/>
    <property type="project" value="InterPro"/>
</dbReference>
<dbReference type="SMART" id="SM00849">
    <property type="entry name" value="Lactamase_B"/>
    <property type="match status" value="1"/>
</dbReference>
<comment type="subcellular location">
    <subcellularLocation>
        <location evidence="3">Periplasm</location>
    </subcellularLocation>
</comment>
<keyword evidence="16" id="KW-1185">Reference proteome</keyword>
<dbReference type="InterPro" id="IPR058199">
    <property type="entry name" value="BlaB//VIM/IMP-1"/>
</dbReference>
<evidence type="ECO:0000256" key="4">
    <source>
        <dbReference type="ARBA" id="ARBA00005250"/>
    </source>
</evidence>
<dbReference type="KEGG" id="agi:FSB73_06490"/>
<comment type="cofactor">
    <cofactor evidence="2">
        <name>Zn(2+)</name>
        <dbReference type="ChEBI" id="CHEBI:29105"/>
    </cofactor>
</comment>
<evidence type="ECO:0000256" key="8">
    <source>
        <dbReference type="ARBA" id="ARBA00022729"/>
    </source>
</evidence>
<keyword evidence="7" id="KW-0479">Metal-binding</keyword>
<evidence type="ECO:0000256" key="2">
    <source>
        <dbReference type="ARBA" id="ARBA00001947"/>
    </source>
</evidence>
<dbReference type="Pfam" id="PF00753">
    <property type="entry name" value="Lactamase_B"/>
    <property type="match status" value="1"/>
</dbReference>
<dbReference type="Proteomes" id="UP000321291">
    <property type="component" value="Chromosome"/>
</dbReference>
<dbReference type="NCBIfam" id="NF033088">
    <property type="entry name" value="bla_subclass_B1"/>
    <property type="match status" value="1"/>
</dbReference>
<dbReference type="Gene3D" id="3.60.15.10">
    <property type="entry name" value="Ribonuclease Z/Hydroxyacylglutathione hydrolase-like"/>
    <property type="match status" value="1"/>
</dbReference>
<comment type="catalytic activity">
    <reaction evidence="1">
        <text>a beta-lactam + H2O = a substituted beta-amino acid</text>
        <dbReference type="Rhea" id="RHEA:20401"/>
        <dbReference type="ChEBI" id="CHEBI:15377"/>
        <dbReference type="ChEBI" id="CHEBI:35627"/>
        <dbReference type="ChEBI" id="CHEBI:140347"/>
        <dbReference type="EC" id="3.5.2.6"/>
    </reaction>
</comment>
<keyword evidence="9" id="KW-0574">Periplasm</keyword>
<evidence type="ECO:0000256" key="12">
    <source>
        <dbReference type="ARBA" id="ARBA00023251"/>
    </source>
</evidence>
<evidence type="ECO:0000313" key="15">
    <source>
        <dbReference type="EMBL" id="QEC71373.1"/>
    </source>
</evidence>
<keyword evidence="8" id="KW-0732">Signal</keyword>
<keyword evidence="13" id="KW-1133">Transmembrane helix</keyword>
<keyword evidence="13" id="KW-0472">Membrane</keyword>
<feature type="transmembrane region" description="Helical" evidence="13">
    <location>
        <begin position="20"/>
        <end position="41"/>
    </location>
</feature>
<name>A0A5B8VJL4_9BACT</name>
<keyword evidence="11" id="KW-0862">Zinc</keyword>
<reference evidence="15 16" key="1">
    <citation type="journal article" date="2017" name="Int. J. Syst. Evol. Microbiol.">
        <title>Arachidicoccus ginsenosidivorans sp. nov., with ginsenoside-converting activity isolated from ginseng cultivating soil.</title>
        <authorList>
            <person name="Siddiqi M.Z."/>
            <person name="Aslam Z."/>
            <person name="Im W.T."/>
        </authorList>
    </citation>
    <scope>NUCLEOTIDE SEQUENCE [LARGE SCALE GENOMIC DNA]</scope>
    <source>
        <strain evidence="15 16">Gsoil 809</strain>
    </source>
</reference>
<protein>
    <recommendedName>
        <fullName evidence="6">beta-lactamase</fullName>
        <ecNumber evidence="6">3.5.2.6</ecNumber>
    </recommendedName>
</protein>
<proteinExistence type="inferred from homology"/>
<evidence type="ECO:0000256" key="9">
    <source>
        <dbReference type="ARBA" id="ARBA00022764"/>
    </source>
</evidence>
<dbReference type="GO" id="GO:0008270">
    <property type="term" value="F:zinc ion binding"/>
    <property type="evidence" value="ECO:0007669"/>
    <property type="project" value="InterPro"/>
</dbReference>
<sequence>MDAPFMIKLAGKKKGNRKLWQVWTLYITTAFLWGALMVISIPASAQLTQKGPFEITPLTDSVFLFTSYGEFNGRFYPANGLFALTPKGAIIIDGPWDPKDRLPLLDSIWQQHHAKVIFCLATHFHEDRSGALKAYGAIGIPTFSTKMTDSLCRLHHEPRAVHLMVPDTTFHFGDFTLQTYYPGPGHAPDNIVVWLPDSKILYGGCFLKSVKDDNLGNLSDANVAVWGQNAGKLKTRFKHPSYIIVGHGYWRSLKAIDHTIELVRQYNSRQKSRQAH</sequence>
<dbReference type="InterPro" id="IPR036866">
    <property type="entry name" value="RibonucZ/Hydroxyglut_hydro"/>
</dbReference>
<gene>
    <name evidence="15" type="primary">bla</name>
    <name evidence="15" type="ORF">FSB73_06490</name>
</gene>